<dbReference type="SUPFAM" id="SSF56112">
    <property type="entry name" value="Protein kinase-like (PK-like)"/>
    <property type="match status" value="1"/>
</dbReference>
<dbReference type="RefSeq" id="WP_282302621.1">
    <property type="nucleotide sequence ID" value="NZ_CP124618.1"/>
</dbReference>
<sequence length="323" mass="34084">MTAAPPPGPDWPALLRDFYGLPPGTRFTAPGPGRHVLLQVTPPEGRALFFKGRAEAAEDAGAGLAGLAFQDHVARHGGPAPGVQRGRGGALMLCGGQGAQGALHDCLTGRPATTDPADAEALGQALARIHALGDGWSGAADLPCATRATLVDLPAARIRGALDVGFDPELRGLIAALGDWIDGLPRGRGVFGPCHGDSHYENAACDGFGALCFYDFEHAVRGWRAFDLASFIWGCFRQERGAQTWNAFMQGYGAQRPLSEAEATWIRPFLVVRQLWWLGFNAGAEGPLSDKMQARLTQGLGFVTHLADQVGAREAMARPGCPA</sequence>
<dbReference type="InterPro" id="IPR011009">
    <property type="entry name" value="Kinase-like_dom_sf"/>
</dbReference>
<dbReference type="Proteomes" id="UP001241605">
    <property type="component" value="Plasmid unnamed2"/>
</dbReference>
<gene>
    <name evidence="2" type="ORF">QF118_19525</name>
</gene>
<reference evidence="2 3" key="1">
    <citation type="submission" date="2023-05" db="EMBL/GenBank/DDBJ databases">
        <title>YMD87, complete Genome.</title>
        <authorList>
            <person name="Zhang J."/>
            <person name="Xu X."/>
        </authorList>
    </citation>
    <scope>NUCLEOTIDE SEQUENCE [LARGE SCALE GENOMIC DNA]</scope>
    <source>
        <strain evidence="2 3">YMD87</strain>
        <plasmid evidence="2 3">unnamed2</plasmid>
    </source>
</reference>
<keyword evidence="2" id="KW-0614">Plasmid</keyword>
<dbReference type="Pfam" id="PF01636">
    <property type="entry name" value="APH"/>
    <property type="match status" value="1"/>
</dbReference>
<feature type="domain" description="Aminoglycoside phosphotransferase" evidence="1">
    <location>
        <begin position="65"/>
        <end position="255"/>
    </location>
</feature>
<organism evidence="2 3">
    <name type="scientific">Tropicibacter oceani</name>
    <dbReference type="NCBI Taxonomy" id="3058420"/>
    <lineage>
        <taxon>Bacteria</taxon>
        <taxon>Pseudomonadati</taxon>
        <taxon>Pseudomonadota</taxon>
        <taxon>Alphaproteobacteria</taxon>
        <taxon>Rhodobacterales</taxon>
        <taxon>Roseobacteraceae</taxon>
        <taxon>Tropicibacter</taxon>
    </lineage>
</organism>
<keyword evidence="3" id="KW-1185">Reference proteome</keyword>
<protein>
    <submittedName>
        <fullName evidence="2">Phosphotransferase</fullName>
    </submittedName>
</protein>
<name>A0ABY8QNF4_9RHOB</name>
<evidence type="ECO:0000313" key="3">
    <source>
        <dbReference type="Proteomes" id="UP001241605"/>
    </source>
</evidence>
<proteinExistence type="predicted"/>
<dbReference type="EMBL" id="CP124618">
    <property type="protein sequence ID" value="WGW05998.1"/>
    <property type="molecule type" value="Genomic_DNA"/>
</dbReference>
<geneLocation type="plasmid" evidence="2 3">
    <name>unnamed2</name>
</geneLocation>
<dbReference type="Gene3D" id="3.90.1200.10">
    <property type="match status" value="1"/>
</dbReference>
<accession>A0ABY8QNF4</accession>
<evidence type="ECO:0000313" key="2">
    <source>
        <dbReference type="EMBL" id="WGW05998.1"/>
    </source>
</evidence>
<evidence type="ECO:0000259" key="1">
    <source>
        <dbReference type="Pfam" id="PF01636"/>
    </source>
</evidence>
<dbReference type="InterPro" id="IPR002575">
    <property type="entry name" value="Aminoglycoside_PTrfase"/>
</dbReference>